<organism evidence="2 3">
    <name type="scientific">Batillaria attramentaria</name>
    <dbReference type="NCBI Taxonomy" id="370345"/>
    <lineage>
        <taxon>Eukaryota</taxon>
        <taxon>Metazoa</taxon>
        <taxon>Spiralia</taxon>
        <taxon>Lophotrochozoa</taxon>
        <taxon>Mollusca</taxon>
        <taxon>Gastropoda</taxon>
        <taxon>Caenogastropoda</taxon>
        <taxon>Sorbeoconcha</taxon>
        <taxon>Cerithioidea</taxon>
        <taxon>Batillariidae</taxon>
        <taxon>Batillaria</taxon>
    </lineage>
</organism>
<dbReference type="Proteomes" id="UP001519460">
    <property type="component" value="Unassembled WGS sequence"/>
</dbReference>
<name>A0ABD0JQ01_9CAEN</name>
<reference evidence="2 3" key="1">
    <citation type="journal article" date="2023" name="Sci. Data">
        <title>Genome assembly of the Korean intertidal mud-creeper Batillaria attramentaria.</title>
        <authorList>
            <person name="Patra A.K."/>
            <person name="Ho P.T."/>
            <person name="Jun S."/>
            <person name="Lee S.J."/>
            <person name="Kim Y."/>
            <person name="Won Y.J."/>
        </authorList>
    </citation>
    <scope>NUCLEOTIDE SEQUENCE [LARGE SCALE GENOMIC DNA]</scope>
    <source>
        <strain evidence="2">Wonlab-2016</strain>
    </source>
</reference>
<keyword evidence="1" id="KW-1133">Transmembrane helix</keyword>
<sequence>MSKDKPTIFLFFSVLRIVCLYPFCLVSIRAKLGRETDWLFIVVAVRNPSCASRAKHNTPPEIAFCYVNPGNSWSPMPENAFRQVACMHSAKTPRS</sequence>
<evidence type="ECO:0000313" key="2">
    <source>
        <dbReference type="EMBL" id="KAK7476567.1"/>
    </source>
</evidence>
<keyword evidence="1" id="KW-0812">Transmembrane</keyword>
<dbReference type="AlphaFoldDB" id="A0ABD0JQ01"/>
<dbReference type="EMBL" id="JACVVK020000372">
    <property type="protein sequence ID" value="KAK7476567.1"/>
    <property type="molecule type" value="Genomic_DNA"/>
</dbReference>
<keyword evidence="1" id="KW-0472">Membrane</keyword>
<feature type="transmembrane region" description="Helical" evidence="1">
    <location>
        <begin position="6"/>
        <end position="28"/>
    </location>
</feature>
<protein>
    <recommendedName>
        <fullName evidence="4">Secreted protein</fullName>
    </recommendedName>
</protein>
<evidence type="ECO:0000256" key="1">
    <source>
        <dbReference type="SAM" id="Phobius"/>
    </source>
</evidence>
<proteinExistence type="predicted"/>
<gene>
    <name evidence="2" type="ORF">BaRGS_00032185</name>
</gene>
<comment type="caution">
    <text evidence="2">The sequence shown here is derived from an EMBL/GenBank/DDBJ whole genome shotgun (WGS) entry which is preliminary data.</text>
</comment>
<keyword evidence="3" id="KW-1185">Reference proteome</keyword>
<evidence type="ECO:0008006" key="4">
    <source>
        <dbReference type="Google" id="ProtNLM"/>
    </source>
</evidence>
<accession>A0ABD0JQ01</accession>
<evidence type="ECO:0000313" key="3">
    <source>
        <dbReference type="Proteomes" id="UP001519460"/>
    </source>
</evidence>